<evidence type="ECO:0000313" key="2">
    <source>
        <dbReference type="EMBL" id="MPL69855.1"/>
    </source>
</evidence>
<feature type="domain" description="Glycosyl hydrolase family 13 catalytic" evidence="1">
    <location>
        <begin position="57"/>
        <end position="380"/>
    </location>
</feature>
<dbReference type="AlphaFoldDB" id="A0A644TSK4"/>
<proteinExistence type="predicted"/>
<keyword evidence="2" id="KW-0378">Hydrolase</keyword>
<dbReference type="GO" id="GO:0005975">
    <property type="term" value="P:carbohydrate metabolic process"/>
    <property type="evidence" value="ECO:0007669"/>
    <property type="project" value="InterPro"/>
</dbReference>
<gene>
    <name evidence="2" type="primary">amyB_3</name>
    <name evidence="2" type="ORF">SDC9_15604</name>
</gene>
<sequence length="471" mass="54384">MSLKVSIPKLKITSMKIRNSVLFVLLVLTQISILPSCKQAKDSGAAVQDPGQVKQPEWSKNLSIYEVNIRQFSPEGTFAAVESQLPRLKELGTDILWLMPIHPIGELNRKGTLGSYYSIKDYYGVNPEFGTPEDFKRLVKKAHEAGMYVILDWVANHSSWDNQLVLEKPDFYKKDSLGNMVSPYDWTDVVAFNYEFNETNEYMLEAMKYWVKEFDIDGYRCDVAELVPATFWDNVRKELDKIKPVFMLAEGEKPWLHTAFDMSYGWEFHNIKNKIAKGEANANDIEAYLKKNDTLYPEGAYRMYFITNHDENSWNGTEFERLGEGVEAFYVLTATVPGMPLVYTGQESGLNKRLEFFEKDPVEWGNYSMTGFYKTILNLKKTNPALYNGPWGGNWLRINTDKDEKVFAFIREKDNHKVFVVLNLSSEPVSFTYSGKAHKGKYTELFTGEEVRFRKGEPAELPAWGYKVYYR</sequence>
<dbReference type="PANTHER" id="PTHR47786">
    <property type="entry name" value="ALPHA-1,4-GLUCAN:MALTOSE-1-PHOSPHATE MALTOSYLTRANSFERASE"/>
    <property type="match status" value="1"/>
</dbReference>
<dbReference type="Gene3D" id="2.60.40.1180">
    <property type="entry name" value="Golgi alpha-mannosidase II"/>
    <property type="match status" value="1"/>
</dbReference>
<dbReference type="SUPFAM" id="SSF51445">
    <property type="entry name" value="(Trans)glycosidases"/>
    <property type="match status" value="1"/>
</dbReference>
<dbReference type="EC" id="3.2.1.1" evidence="2"/>
<reference evidence="2" key="1">
    <citation type="submission" date="2019-08" db="EMBL/GenBank/DDBJ databases">
        <authorList>
            <person name="Kucharzyk K."/>
            <person name="Murdoch R.W."/>
            <person name="Higgins S."/>
            <person name="Loffler F."/>
        </authorList>
    </citation>
    <scope>NUCLEOTIDE SEQUENCE</scope>
</reference>
<dbReference type="InterPro" id="IPR017853">
    <property type="entry name" value="GH"/>
</dbReference>
<protein>
    <submittedName>
        <fullName evidence="2">Alpha-amylase 2</fullName>
        <ecNumber evidence="2">3.2.1.1</ecNumber>
    </submittedName>
</protein>
<organism evidence="2">
    <name type="scientific">bioreactor metagenome</name>
    <dbReference type="NCBI Taxonomy" id="1076179"/>
    <lineage>
        <taxon>unclassified sequences</taxon>
        <taxon>metagenomes</taxon>
        <taxon>ecological metagenomes</taxon>
    </lineage>
</organism>
<keyword evidence="2" id="KW-0326">Glycosidase</keyword>
<accession>A0A644TSK4</accession>
<dbReference type="SMART" id="SM00642">
    <property type="entry name" value="Aamy"/>
    <property type="match status" value="1"/>
</dbReference>
<dbReference type="SUPFAM" id="SSF51011">
    <property type="entry name" value="Glycosyl hydrolase domain"/>
    <property type="match status" value="1"/>
</dbReference>
<dbReference type="PANTHER" id="PTHR47786:SF2">
    <property type="entry name" value="GLYCOSYL HYDROLASE FAMILY 13 CATALYTIC DOMAIN-CONTAINING PROTEIN"/>
    <property type="match status" value="1"/>
</dbReference>
<dbReference type="GO" id="GO:0004556">
    <property type="term" value="F:alpha-amylase activity"/>
    <property type="evidence" value="ECO:0007669"/>
    <property type="project" value="UniProtKB-EC"/>
</dbReference>
<dbReference type="Pfam" id="PF00128">
    <property type="entry name" value="Alpha-amylase"/>
    <property type="match status" value="2"/>
</dbReference>
<evidence type="ECO:0000259" key="1">
    <source>
        <dbReference type="SMART" id="SM00642"/>
    </source>
</evidence>
<dbReference type="InterPro" id="IPR032091">
    <property type="entry name" value="Malt_amylase-like_C"/>
</dbReference>
<dbReference type="CDD" id="cd11313">
    <property type="entry name" value="AmyAc_arch_bac_AmyA"/>
    <property type="match status" value="1"/>
</dbReference>
<name>A0A644TSK4_9ZZZZ</name>
<dbReference type="Gene3D" id="3.20.20.80">
    <property type="entry name" value="Glycosidases"/>
    <property type="match status" value="1"/>
</dbReference>
<dbReference type="InterPro" id="IPR013780">
    <property type="entry name" value="Glyco_hydro_b"/>
</dbReference>
<dbReference type="EMBL" id="VSSQ01000049">
    <property type="protein sequence ID" value="MPL69855.1"/>
    <property type="molecule type" value="Genomic_DNA"/>
</dbReference>
<comment type="caution">
    <text evidence="2">The sequence shown here is derived from an EMBL/GenBank/DDBJ whole genome shotgun (WGS) entry which is preliminary data.</text>
</comment>
<dbReference type="InterPro" id="IPR006047">
    <property type="entry name" value="GH13_cat_dom"/>
</dbReference>
<dbReference type="Pfam" id="PF16657">
    <property type="entry name" value="Malt_amylase_C"/>
    <property type="match status" value="1"/>
</dbReference>